<dbReference type="SUPFAM" id="SSF101898">
    <property type="entry name" value="NHL repeat"/>
    <property type="match status" value="1"/>
</dbReference>
<feature type="region of interest" description="Disordered" evidence="2">
    <location>
        <begin position="1"/>
        <end position="44"/>
    </location>
</feature>
<sequence length="589" mass="66041">MSSRHRKSKDKVEKDTGYGSFTGSEREPSPVLGRHSPPHEPEEIRCAPCSRENRKVDATKFCEDCNEHLCEKCVHDHQKFIVTKIHKITGKRTTKQTATRPKLSDKCTHHEGKVLELFCTDHDELCCSVCVAVSHRSCADVVYIPQAAVGVESSLELLEVKQKLQKVKDEVDTLRSHREENQQIVQQQKEEIINAILDMRIRVTDILDNLERNARHDLQTRYEDVITKIDTDVKTCDDVSSTLREHTMKIETIVNNEPELFVTVKKAKKSMAEGETVIENITKNLGKERLMFMGDRTLENLLNGMTSLGEFGDDTHVYTAQFEGEYNMSLSTDHGSSEDNTGSVCLPDGKVILTNTHHKRLKMLSPAFKVIDHVDLPGKPYDVCLAGPNEVVVSLREEKCLQFVTTDKKLKSTRAIKIGVACYGVLCLNGEIFVACVGGQYENRPQLRVYNMSGRMVRVIEKGPDGNMIFSSPRNIALSPDGTMLHVTDREYGVVTVGLYGQIISVYKNPELDSPRGICVDPNGNILTCGQNSHNVIQLNAAGEKVGVLIKDKDSLHRPQSLCYIPRGPRSFLLITFLKSKFVKVYALG</sequence>
<dbReference type="CDD" id="cd19776">
    <property type="entry name" value="Bbox2_TRIM25_C-IV"/>
    <property type="match status" value="1"/>
</dbReference>
<keyword evidence="1" id="KW-0863">Zinc-finger</keyword>
<comment type="caution">
    <text evidence="4">The sequence shown here is derived from an EMBL/GenBank/DDBJ whole genome shotgun (WGS) entry which is preliminary data.</text>
</comment>
<dbReference type="Gene3D" id="3.30.160.60">
    <property type="entry name" value="Classic Zinc Finger"/>
    <property type="match status" value="1"/>
</dbReference>
<proteinExistence type="predicted"/>
<keyword evidence="1" id="KW-0862">Zinc</keyword>
<keyword evidence="5" id="KW-1185">Reference proteome</keyword>
<reference evidence="4" key="1">
    <citation type="journal article" date="2019" name="bioRxiv">
        <title>The Genome of the Zebra Mussel, Dreissena polymorpha: A Resource for Invasive Species Research.</title>
        <authorList>
            <person name="McCartney M.A."/>
            <person name="Auch B."/>
            <person name="Kono T."/>
            <person name="Mallez S."/>
            <person name="Zhang Y."/>
            <person name="Obille A."/>
            <person name="Becker A."/>
            <person name="Abrahante J.E."/>
            <person name="Garbe J."/>
            <person name="Badalamenti J.P."/>
            <person name="Herman A."/>
            <person name="Mangelson H."/>
            <person name="Liachko I."/>
            <person name="Sullivan S."/>
            <person name="Sone E.D."/>
            <person name="Koren S."/>
            <person name="Silverstein K.A.T."/>
            <person name="Beckman K.B."/>
            <person name="Gohl D.M."/>
        </authorList>
    </citation>
    <scope>NUCLEOTIDE SEQUENCE</scope>
    <source>
        <strain evidence="4">Duluth1</strain>
        <tissue evidence="4">Whole animal</tissue>
    </source>
</reference>
<feature type="domain" description="B box-type" evidence="3">
    <location>
        <begin position="44"/>
        <end position="88"/>
    </location>
</feature>
<dbReference type="PROSITE" id="PS50119">
    <property type="entry name" value="ZF_BBOX"/>
    <property type="match status" value="2"/>
</dbReference>
<feature type="domain" description="B box-type" evidence="3">
    <location>
        <begin position="102"/>
        <end position="146"/>
    </location>
</feature>
<dbReference type="InterPro" id="IPR000315">
    <property type="entry name" value="Znf_B-box"/>
</dbReference>
<dbReference type="AlphaFoldDB" id="A0A9D4J1E8"/>
<dbReference type="Proteomes" id="UP000828390">
    <property type="component" value="Unassembled WGS sequence"/>
</dbReference>
<dbReference type="GO" id="GO:0008270">
    <property type="term" value="F:zinc ion binding"/>
    <property type="evidence" value="ECO:0007669"/>
    <property type="project" value="UniProtKB-KW"/>
</dbReference>
<dbReference type="PANTHER" id="PTHR25462:SF296">
    <property type="entry name" value="MEIOTIC P26, ISOFORM F"/>
    <property type="match status" value="1"/>
</dbReference>
<organism evidence="4 5">
    <name type="scientific">Dreissena polymorpha</name>
    <name type="common">Zebra mussel</name>
    <name type="synonym">Mytilus polymorpha</name>
    <dbReference type="NCBI Taxonomy" id="45954"/>
    <lineage>
        <taxon>Eukaryota</taxon>
        <taxon>Metazoa</taxon>
        <taxon>Spiralia</taxon>
        <taxon>Lophotrochozoa</taxon>
        <taxon>Mollusca</taxon>
        <taxon>Bivalvia</taxon>
        <taxon>Autobranchia</taxon>
        <taxon>Heteroconchia</taxon>
        <taxon>Euheterodonta</taxon>
        <taxon>Imparidentia</taxon>
        <taxon>Neoheterodontei</taxon>
        <taxon>Myida</taxon>
        <taxon>Dreissenoidea</taxon>
        <taxon>Dreissenidae</taxon>
        <taxon>Dreissena</taxon>
    </lineage>
</organism>
<gene>
    <name evidence="4" type="ORF">DPMN_149774</name>
</gene>
<keyword evidence="1" id="KW-0479">Metal-binding</keyword>
<evidence type="ECO:0000256" key="1">
    <source>
        <dbReference type="PROSITE-ProRule" id="PRU00024"/>
    </source>
</evidence>
<dbReference type="InterPro" id="IPR011042">
    <property type="entry name" value="6-blade_b-propeller_TolB-like"/>
</dbReference>
<evidence type="ECO:0000313" key="5">
    <source>
        <dbReference type="Proteomes" id="UP000828390"/>
    </source>
</evidence>
<dbReference type="OrthoDB" id="6140738at2759"/>
<dbReference type="PANTHER" id="PTHR25462">
    <property type="entry name" value="BONUS, ISOFORM C-RELATED"/>
    <property type="match status" value="1"/>
</dbReference>
<dbReference type="InterPro" id="IPR047153">
    <property type="entry name" value="TRIM45/56/19-like"/>
</dbReference>
<evidence type="ECO:0000313" key="4">
    <source>
        <dbReference type="EMBL" id="KAH3796206.1"/>
    </source>
</evidence>
<evidence type="ECO:0000259" key="3">
    <source>
        <dbReference type="PROSITE" id="PS50119"/>
    </source>
</evidence>
<dbReference type="Gene3D" id="2.120.10.30">
    <property type="entry name" value="TolB, C-terminal domain"/>
    <property type="match status" value="1"/>
</dbReference>
<dbReference type="EMBL" id="JAIWYP010000007">
    <property type="protein sequence ID" value="KAH3796206.1"/>
    <property type="molecule type" value="Genomic_DNA"/>
</dbReference>
<protein>
    <recommendedName>
        <fullName evidence="3">B box-type domain-containing protein</fullName>
    </recommendedName>
</protein>
<dbReference type="SUPFAM" id="SSF57845">
    <property type="entry name" value="B-box zinc-binding domain"/>
    <property type="match status" value="1"/>
</dbReference>
<evidence type="ECO:0000256" key="2">
    <source>
        <dbReference type="SAM" id="MobiDB-lite"/>
    </source>
</evidence>
<accession>A0A9D4J1E8</accession>
<name>A0A9D4J1E8_DREPO</name>
<reference evidence="4" key="2">
    <citation type="submission" date="2020-11" db="EMBL/GenBank/DDBJ databases">
        <authorList>
            <person name="McCartney M.A."/>
            <person name="Auch B."/>
            <person name="Kono T."/>
            <person name="Mallez S."/>
            <person name="Becker A."/>
            <person name="Gohl D.M."/>
            <person name="Silverstein K.A.T."/>
            <person name="Koren S."/>
            <person name="Bechman K.B."/>
            <person name="Herman A."/>
            <person name="Abrahante J.E."/>
            <person name="Garbe J."/>
        </authorList>
    </citation>
    <scope>NUCLEOTIDE SEQUENCE</scope>
    <source>
        <strain evidence="4">Duluth1</strain>
        <tissue evidence="4">Whole animal</tissue>
    </source>
</reference>